<dbReference type="SUPFAM" id="SSF53383">
    <property type="entry name" value="PLP-dependent transferases"/>
    <property type="match status" value="1"/>
</dbReference>
<dbReference type="InterPro" id="IPR015422">
    <property type="entry name" value="PyrdxlP-dep_Trfase_small"/>
</dbReference>
<dbReference type="Pfam" id="PF00202">
    <property type="entry name" value="Aminotran_3"/>
    <property type="match status" value="1"/>
</dbReference>
<dbReference type="PROSITE" id="PS00600">
    <property type="entry name" value="AA_TRANSFER_CLASS_3"/>
    <property type="match status" value="1"/>
</dbReference>
<reference evidence="4 5" key="1">
    <citation type="submission" date="2020-08" db="EMBL/GenBank/DDBJ databases">
        <title>Sequencing the genomes of 1000 actinobacteria strains.</title>
        <authorList>
            <person name="Klenk H.-P."/>
        </authorList>
    </citation>
    <scope>NUCLEOTIDE SEQUENCE [LARGE SCALE GENOMIC DNA]</scope>
    <source>
        <strain evidence="4 5">DSM 46659</strain>
    </source>
</reference>
<dbReference type="GO" id="GO:0008483">
    <property type="term" value="F:transaminase activity"/>
    <property type="evidence" value="ECO:0007669"/>
    <property type="project" value="UniProtKB-KW"/>
</dbReference>
<keyword evidence="4" id="KW-0032">Aminotransferase</keyword>
<evidence type="ECO:0000313" key="5">
    <source>
        <dbReference type="Proteomes" id="UP000546642"/>
    </source>
</evidence>
<keyword evidence="5" id="KW-1185">Reference proteome</keyword>
<accession>A0A7X0D9J3</accession>
<name>A0A7X0D9J3_9ACTN</name>
<dbReference type="EMBL" id="JACHDS010000001">
    <property type="protein sequence ID" value="MBB6175129.1"/>
    <property type="molecule type" value="Genomic_DNA"/>
</dbReference>
<dbReference type="InterPro" id="IPR015424">
    <property type="entry name" value="PyrdxlP-dep_Trfase"/>
</dbReference>
<protein>
    <submittedName>
        <fullName evidence="4">Glutamate-1-semialdehyde aminotransferase</fullName>
    </submittedName>
</protein>
<evidence type="ECO:0000256" key="1">
    <source>
        <dbReference type="ARBA" id="ARBA00001933"/>
    </source>
</evidence>
<keyword evidence="2 3" id="KW-0663">Pyridoxal phosphate</keyword>
<dbReference type="Gene3D" id="3.40.640.10">
    <property type="entry name" value="Type I PLP-dependent aspartate aminotransferase-like (Major domain)"/>
    <property type="match status" value="1"/>
</dbReference>
<comment type="cofactor">
    <cofactor evidence="1">
        <name>pyridoxal 5'-phosphate</name>
        <dbReference type="ChEBI" id="CHEBI:597326"/>
    </cofactor>
</comment>
<gene>
    <name evidence="4" type="ORF">HNR23_005189</name>
</gene>
<dbReference type="InterPro" id="IPR049704">
    <property type="entry name" value="Aminotrans_3_PPA_site"/>
</dbReference>
<keyword evidence="4" id="KW-0808">Transferase</keyword>
<evidence type="ECO:0000313" key="4">
    <source>
        <dbReference type="EMBL" id="MBB6175129.1"/>
    </source>
</evidence>
<dbReference type="Proteomes" id="UP000546642">
    <property type="component" value="Unassembled WGS sequence"/>
</dbReference>
<dbReference type="Gene3D" id="3.90.1150.10">
    <property type="entry name" value="Aspartate Aminotransferase, domain 1"/>
    <property type="match status" value="1"/>
</dbReference>
<dbReference type="InterPro" id="IPR005814">
    <property type="entry name" value="Aminotrans_3"/>
</dbReference>
<dbReference type="RefSeq" id="WP_184079602.1">
    <property type="nucleotide sequence ID" value="NZ_JACHDS010000001.1"/>
</dbReference>
<sequence>MDTTGPVTDGRARRSAAADVDGSILAKPSLLGGTGTAAEPRWVERAEGAHLWDAAGHRYLDMVLGFGSVILGHADPEVTEAVVADIRRGVSATLRKEAELELAELLTATVPGAEMAMLLKTGSDATSAAVRVARAHTGRERVLRWGYQGWHDWCAPRGAGVPRACRELTDTLPFDDVEALRARFRDHGDRIAAVVVMPAGDEPVSREYLLECRRLAHHHGSLFVLDEIRTGFRLALGGAQEYFGVTADLVTVSKAMANGHPVSALLGRRDVLRTLASVSMSSVFFRSTDGMAAALATIRRLRDTAAIADVWRHGRRLQEGMAAEARDAGVPVRVVGLPPMPFHRFDLTGEELRRAEEVFYDTVWSDGLLLHRSHHWFTCAAMTTADIDHAVAVIGRGYRAVRDTG</sequence>
<organism evidence="4 5">
    <name type="scientific">Nocardiopsis mwathae</name>
    <dbReference type="NCBI Taxonomy" id="1472723"/>
    <lineage>
        <taxon>Bacteria</taxon>
        <taxon>Bacillati</taxon>
        <taxon>Actinomycetota</taxon>
        <taxon>Actinomycetes</taxon>
        <taxon>Streptosporangiales</taxon>
        <taxon>Nocardiopsidaceae</taxon>
        <taxon>Nocardiopsis</taxon>
    </lineage>
</organism>
<dbReference type="PANTHER" id="PTHR43713:SF3">
    <property type="entry name" value="GLUTAMATE-1-SEMIALDEHYDE 2,1-AMINOMUTASE 1, CHLOROPLASTIC-RELATED"/>
    <property type="match status" value="1"/>
</dbReference>
<dbReference type="InterPro" id="IPR015421">
    <property type="entry name" value="PyrdxlP-dep_Trfase_major"/>
</dbReference>
<dbReference type="GO" id="GO:0030170">
    <property type="term" value="F:pyridoxal phosphate binding"/>
    <property type="evidence" value="ECO:0007669"/>
    <property type="project" value="InterPro"/>
</dbReference>
<evidence type="ECO:0000256" key="3">
    <source>
        <dbReference type="RuleBase" id="RU003560"/>
    </source>
</evidence>
<comment type="caution">
    <text evidence="4">The sequence shown here is derived from an EMBL/GenBank/DDBJ whole genome shotgun (WGS) entry which is preliminary data.</text>
</comment>
<proteinExistence type="inferred from homology"/>
<dbReference type="AlphaFoldDB" id="A0A7X0D9J3"/>
<comment type="similarity">
    <text evidence="3">Belongs to the class-III pyridoxal-phosphate-dependent aminotransferase family.</text>
</comment>
<evidence type="ECO:0000256" key="2">
    <source>
        <dbReference type="ARBA" id="ARBA00022898"/>
    </source>
</evidence>
<dbReference type="PANTHER" id="PTHR43713">
    <property type="entry name" value="GLUTAMATE-1-SEMIALDEHYDE 2,1-AMINOMUTASE"/>
    <property type="match status" value="1"/>
</dbReference>